<name>A0A2I4EEK8_JUGRE</name>
<dbReference type="GeneID" id="108988894"/>
<gene>
    <name evidence="2" type="primary">LOC108988894</name>
</gene>
<dbReference type="Proteomes" id="UP000235220">
    <property type="component" value="Chromosome 13"/>
</dbReference>
<dbReference type="AlphaFoldDB" id="A0A2I4EEK8"/>
<organism evidence="1 2">
    <name type="scientific">Juglans regia</name>
    <name type="common">English walnut</name>
    <dbReference type="NCBI Taxonomy" id="51240"/>
    <lineage>
        <taxon>Eukaryota</taxon>
        <taxon>Viridiplantae</taxon>
        <taxon>Streptophyta</taxon>
        <taxon>Embryophyta</taxon>
        <taxon>Tracheophyta</taxon>
        <taxon>Spermatophyta</taxon>
        <taxon>Magnoliopsida</taxon>
        <taxon>eudicotyledons</taxon>
        <taxon>Gunneridae</taxon>
        <taxon>Pentapetalae</taxon>
        <taxon>rosids</taxon>
        <taxon>fabids</taxon>
        <taxon>Fagales</taxon>
        <taxon>Juglandaceae</taxon>
        <taxon>Juglans</taxon>
    </lineage>
</organism>
<dbReference type="PANTHER" id="PTHR21089:SF12">
    <property type="entry name" value="BIFUNCTIONAL 3-DEHYDROQUINATE DEHYDRATASE_SHIKIMATE DEHYDROGENASE, CHLOROPLASTIC"/>
    <property type="match status" value="1"/>
</dbReference>
<dbReference type="SUPFAM" id="SSF51569">
    <property type="entry name" value="Aldolase"/>
    <property type="match status" value="1"/>
</dbReference>
<dbReference type="Gene3D" id="3.20.20.70">
    <property type="entry name" value="Aldolase class I"/>
    <property type="match status" value="1"/>
</dbReference>
<evidence type="ECO:0000313" key="2">
    <source>
        <dbReference type="RefSeq" id="XP_018817825.1"/>
    </source>
</evidence>
<dbReference type="STRING" id="51240.A0A2I4EEK8"/>
<proteinExistence type="predicted"/>
<dbReference type="OrthoDB" id="197068at2759"/>
<reference evidence="2" key="1">
    <citation type="submission" date="2025-08" db="UniProtKB">
        <authorList>
            <consortium name="RefSeq"/>
        </authorList>
    </citation>
    <scope>IDENTIFICATION</scope>
    <source>
        <tissue evidence="2">Leaves</tissue>
    </source>
</reference>
<dbReference type="PANTHER" id="PTHR21089">
    <property type="entry name" value="SHIKIMATE DEHYDROGENASE"/>
    <property type="match status" value="1"/>
</dbReference>
<dbReference type="InterPro" id="IPR001381">
    <property type="entry name" value="DHquinase_I"/>
</dbReference>
<dbReference type="GO" id="GO:0004764">
    <property type="term" value="F:shikimate 3-dehydrogenase (NADP+) activity"/>
    <property type="evidence" value="ECO:0007669"/>
    <property type="project" value="InterPro"/>
</dbReference>
<dbReference type="InterPro" id="IPR013785">
    <property type="entry name" value="Aldolase_TIM"/>
</dbReference>
<sequence>MRPIWEGGKYDEIGNLVVRIQATGADIVKVATTAVDITDSARIFQILVHSQVPILTAGAQHAFLMAFQHMQEPMYMQDKPFASQCLPLGHLIIGFTYCDYLKKLLAEGVHEDFLINGGINELLLELQSEA</sequence>
<dbReference type="KEGG" id="jre:108988894"/>
<evidence type="ECO:0000313" key="1">
    <source>
        <dbReference type="Proteomes" id="UP000235220"/>
    </source>
</evidence>
<dbReference type="Pfam" id="PF01487">
    <property type="entry name" value="DHquinase_I"/>
    <property type="match status" value="1"/>
</dbReference>
<dbReference type="InParanoid" id="A0A2I4EEK8"/>
<dbReference type="InterPro" id="IPR022893">
    <property type="entry name" value="Shikimate_DH_fam"/>
</dbReference>
<accession>A0A2I4EEK8</accession>
<dbReference type="GO" id="GO:0003855">
    <property type="term" value="F:3-dehydroquinate dehydratase activity"/>
    <property type="evidence" value="ECO:0007669"/>
    <property type="project" value="InterPro"/>
</dbReference>
<dbReference type="RefSeq" id="XP_018817825.1">
    <property type="nucleotide sequence ID" value="XM_018962280.2"/>
</dbReference>
<protein>
    <submittedName>
        <fullName evidence="2">Uncharacterized protein LOC108988894 isoform X1</fullName>
    </submittedName>
</protein>
<keyword evidence="1" id="KW-1185">Reference proteome</keyword>